<dbReference type="PROSITE" id="PS01305">
    <property type="entry name" value="MOAA_NIFB_PQQE"/>
    <property type="match status" value="1"/>
</dbReference>
<dbReference type="NCBIfam" id="TIGR02666">
    <property type="entry name" value="moaA"/>
    <property type="match status" value="1"/>
</dbReference>
<dbReference type="InterPro" id="IPR050105">
    <property type="entry name" value="MoCo_biosynth_MoaA/MoaC"/>
</dbReference>
<evidence type="ECO:0000259" key="13">
    <source>
        <dbReference type="PROSITE" id="PS51918"/>
    </source>
</evidence>
<evidence type="ECO:0000313" key="15">
    <source>
        <dbReference type="Proteomes" id="UP000182761"/>
    </source>
</evidence>
<accession>A0A0X3ARV6</accession>
<reference evidence="14 15" key="1">
    <citation type="submission" date="2016-01" db="EMBL/GenBank/DDBJ databases">
        <authorList>
            <person name="McClelland M."/>
            <person name="Jain A."/>
            <person name="Saraogi P."/>
            <person name="Mendelson R."/>
            <person name="Westerman R."/>
            <person name="SanMiguel P."/>
            <person name="Csonka L."/>
        </authorList>
    </citation>
    <scope>NUCLEOTIDE SEQUENCE [LARGE SCALE GENOMIC DNA]</scope>
    <source>
        <strain evidence="14 15">R-53146</strain>
    </source>
</reference>
<dbReference type="SFLD" id="SFLDG01383">
    <property type="entry name" value="cyclic_pyranopterin_phosphate"/>
    <property type="match status" value="1"/>
</dbReference>
<dbReference type="SFLD" id="SFLDG01386">
    <property type="entry name" value="main_SPASM_domain-containing"/>
    <property type="match status" value="1"/>
</dbReference>
<organism evidence="14 15">
    <name type="scientific">Apibacter mensalis</name>
    <dbReference type="NCBI Taxonomy" id="1586267"/>
    <lineage>
        <taxon>Bacteria</taxon>
        <taxon>Pseudomonadati</taxon>
        <taxon>Bacteroidota</taxon>
        <taxon>Flavobacteriia</taxon>
        <taxon>Flavobacteriales</taxon>
        <taxon>Weeksellaceae</taxon>
        <taxon>Apibacter</taxon>
    </lineage>
</organism>
<dbReference type="InterPro" id="IPR010505">
    <property type="entry name" value="MoaA_twitch"/>
</dbReference>
<dbReference type="InterPro" id="IPR006638">
    <property type="entry name" value="Elp3/MiaA/NifB-like_rSAM"/>
</dbReference>
<dbReference type="InterPro" id="IPR040064">
    <property type="entry name" value="MoaA-like"/>
</dbReference>
<keyword evidence="7" id="KW-0408">Iron</keyword>
<evidence type="ECO:0000256" key="6">
    <source>
        <dbReference type="ARBA" id="ARBA00022741"/>
    </source>
</evidence>
<evidence type="ECO:0000256" key="1">
    <source>
        <dbReference type="ARBA" id="ARBA00001966"/>
    </source>
</evidence>
<feature type="domain" description="Radical SAM core" evidence="13">
    <location>
        <begin position="7"/>
        <end position="226"/>
    </location>
</feature>
<keyword evidence="10" id="KW-0501">Molybdenum cofactor biosynthesis</keyword>
<evidence type="ECO:0000313" key="14">
    <source>
        <dbReference type="EMBL" id="CVK17064.1"/>
    </source>
</evidence>
<evidence type="ECO:0000256" key="11">
    <source>
        <dbReference type="ARBA" id="ARBA00023239"/>
    </source>
</evidence>
<dbReference type="OrthoDB" id="9763993at2"/>
<keyword evidence="3" id="KW-0004">4Fe-4S</keyword>
<dbReference type="SMART" id="SM00729">
    <property type="entry name" value="Elp3"/>
    <property type="match status" value="1"/>
</dbReference>
<dbReference type="CDD" id="cd01335">
    <property type="entry name" value="Radical_SAM"/>
    <property type="match status" value="1"/>
</dbReference>
<evidence type="ECO:0000256" key="4">
    <source>
        <dbReference type="ARBA" id="ARBA00022691"/>
    </source>
</evidence>
<dbReference type="Proteomes" id="UP000182761">
    <property type="component" value="Unassembled WGS sequence"/>
</dbReference>
<dbReference type="GO" id="GO:0061799">
    <property type="term" value="F:cyclic pyranopterin monophosphate synthase activity"/>
    <property type="evidence" value="ECO:0007669"/>
    <property type="project" value="TreeGrafter"/>
</dbReference>
<evidence type="ECO:0000256" key="9">
    <source>
        <dbReference type="ARBA" id="ARBA00023134"/>
    </source>
</evidence>
<dbReference type="GO" id="GO:0051539">
    <property type="term" value="F:4 iron, 4 sulfur cluster binding"/>
    <property type="evidence" value="ECO:0007669"/>
    <property type="project" value="UniProtKB-KW"/>
</dbReference>
<evidence type="ECO:0000256" key="5">
    <source>
        <dbReference type="ARBA" id="ARBA00022723"/>
    </source>
</evidence>
<keyword evidence="15" id="KW-1185">Reference proteome</keyword>
<dbReference type="SUPFAM" id="SSF102114">
    <property type="entry name" value="Radical SAM enzymes"/>
    <property type="match status" value="1"/>
</dbReference>
<comment type="catalytic activity">
    <reaction evidence="12">
        <text>GTP + AH2 + S-adenosyl-L-methionine = (8S)-3',8-cyclo-7,8-dihydroguanosine 5'-triphosphate + 5'-deoxyadenosine + L-methionine + A + H(+)</text>
        <dbReference type="Rhea" id="RHEA:49576"/>
        <dbReference type="ChEBI" id="CHEBI:13193"/>
        <dbReference type="ChEBI" id="CHEBI:15378"/>
        <dbReference type="ChEBI" id="CHEBI:17319"/>
        <dbReference type="ChEBI" id="CHEBI:17499"/>
        <dbReference type="ChEBI" id="CHEBI:37565"/>
        <dbReference type="ChEBI" id="CHEBI:57844"/>
        <dbReference type="ChEBI" id="CHEBI:59789"/>
        <dbReference type="ChEBI" id="CHEBI:131766"/>
        <dbReference type="EC" id="4.1.99.22"/>
    </reaction>
</comment>
<dbReference type="UniPathway" id="UPA00344"/>
<keyword evidence="6" id="KW-0547">Nucleotide-binding</keyword>
<protein>
    <recommendedName>
        <fullName evidence="2">GTP 3',8-cyclase</fullName>
        <ecNumber evidence="2">4.1.99.22</ecNumber>
    </recommendedName>
</protein>
<dbReference type="EC" id="4.1.99.22" evidence="2"/>
<dbReference type="InterPro" id="IPR007197">
    <property type="entry name" value="rSAM"/>
</dbReference>
<dbReference type="InterPro" id="IPR058240">
    <property type="entry name" value="rSAM_sf"/>
</dbReference>
<dbReference type="PROSITE" id="PS51918">
    <property type="entry name" value="RADICAL_SAM"/>
    <property type="match status" value="1"/>
</dbReference>
<evidence type="ECO:0000256" key="8">
    <source>
        <dbReference type="ARBA" id="ARBA00023014"/>
    </source>
</evidence>
<dbReference type="InterPro" id="IPR013483">
    <property type="entry name" value="MoaA"/>
</dbReference>
<dbReference type="InterPro" id="IPR000385">
    <property type="entry name" value="MoaA_NifB_PqqE_Fe-S-bd_CS"/>
</dbReference>
<gene>
    <name evidence="14" type="ORF">Ga0061079_11530</name>
</gene>
<dbReference type="STRING" id="1586267.GCA_001418685_01933"/>
<evidence type="ECO:0000256" key="12">
    <source>
        <dbReference type="ARBA" id="ARBA00048697"/>
    </source>
</evidence>
<evidence type="ECO:0000256" key="3">
    <source>
        <dbReference type="ARBA" id="ARBA00022485"/>
    </source>
</evidence>
<sequence>MNNLIDSYNRVHNYLRISLTDSCNFRCIYCMPNEKMQCLPYGELMNPEEIFSISEIFTKYQIDKIRLTGGEPLVRRDFAEIVKKLSNLPVELNLTTNGVLLHKYVDLLKDTGLHTINISIDSLQEEKFKFLTKRNVLAQVWDNILLYINRGFHVKINTVIMKNINDDEINDFISLTENYPIQVRFIEFMPFSGNQWEKNKVITMSEMLNIIDSHFIYEKIQDNNHDTTKKFKVKGYEGTFAFITTMSQPFCQGCNRMRITADGKMKNCLFGKDEFDILTTLRKGEDIEPIIQSFLKNKHKKMGGQFENFIKLNPEYLKNRSMIKIGG</sequence>
<dbReference type="Pfam" id="PF06463">
    <property type="entry name" value="Mob_synth_C"/>
    <property type="match status" value="1"/>
</dbReference>
<keyword evidence="11" id="KW-0456">Lyase</keyword>
<dbReference type="PANTHER" id="PTHR22960">
    <property type="entry name" value="MOLYBDOPTERIN COFACTOR SYNTHESIS PROTEIN A"/>
    <property type="match status" value="1"/>
</dbReference>
<name>A0A0X3ARV6_9FLAO</name>
<dbReference type="AlphaFoldDB" id="A0A0X3ARV6"/>
<dbReference type="InterPro" id="IPR013785">
    <property type="entry name" value="Aldolase_TIM"/>
</dbReference>
<keyword evidence="5" id="KW-0479">Metal-binding</keyword>
<dbReference type="GO" id="GO:0046872">
    <property type="term" value="F:metal ion binding"/>
    <property type="evidence" value="ECO:0007669"/>
    <property type="project" value="UniProtKB-KW"/>
</dbReference>
<keyword evidence="4" id="KW-0949">S-adenosyl-L-methionine</keyword>
<dbReference type="GO" id="GO:0005525">
    <property type="term" value="F:GTP binding"/>
    <property type="evidence" value="ECO:0007669"/>
    <property type="project" value="UniProtKB-KW"/>
</dbReference>
<comment type="cofactor">
    <cofactor evidence="1">
        <name>[4Fe-4S] cluster</name>
        <dbReference type="ChEBI" id="CHEBI:49883"/>
    </cofactor>
</comment>
<dbReference type="SFLD" id="SFLDS00029">
    <property type="entry name" value="Radical_SAM"/>
    <property type="match status" value="1"/>
</dbReference>
<dbReference type="GO" id="GO:0006777">
    <property type="term" value="P:Mo-molybdopterin cofactor biosynthetic process"/>
    <property type="evidence" value="ECO:0007669"/>
    <property type="project" value="UniProtKB-KW"/>
</dbReference>
<dbReference type="Gene3D" id="3.20.20.70">
    <property type="entry name" value="Aldolase class I"/>
    <property type="match status" value="1"/>
</dbReference>
<keyword evidence="8" id="KW-0411">Iron-sulfur</keyword>
<dbReference type="PANTHER" id="PTHR22960:SF0">
    <property type="entry name" value="MOLYBDENUM COFACTOR BIOSYNTHESIS PROTEIN 1"/>
    <property type="match status" value="1"/>
</dbReference>
<dbReference type="Pfam" id="PF04055">
    <property type="entry name" value="Radical_SAM"/>
    <property type="match status" value="1"/>
</dbReference>
<evidence type="ECO:0000256" key="10">
    <source>
        <dbReference type="ARBA" id="ARBA00023150"/>
    </source>
</evidence>
<dbReference type="EMBL" id="FCOR01000015">
    <property type="protein sequence ID" value="CVK17064.1"/>
    <property type="molecule type" value="Genomic_DNA"/>
</dbReference>
<proteinExistence type="predicted"/>
<dbReference type="CDD" id="cd21117">
    <property type="entry name" value="Twitch_MoaA"/>
    <property type="match status" value="1"/>
</dbReference>
<dbReference type="RefSeq" id="WP_055426238.1">
    <property type="nucleotide sequence ID" value="NZ_FCOR01000015.1"/>
</dbReference>
<keyword evidence="9" id="KW-0342">GTP-binding</keyword>
<evidence type="ECO:0000256" key="7">
    <source>
        <dbReference type="ARBA" id="ARBA00023004"/>
    </source>
</evidence>
<evidence type="ECO:0000256" key="2">
    <source>
        <dbReference type="ARBA" id="ARBA00012167"/>
    </source>
</evidence>
<dbReference type="SFLD" id="SFLDG01067">
    <property type="entry name" value="SPASM/twitch_domain_containing"/>
    <property type="match status" value="1"/>
</dbReference>
<dbReference type="GO" id="GO:0061798">
    <property type="term" value="F:GTP 3',8'-cyclase activity"/>
    <property type="evidence" value="ECO:0007669"/>
    <property type="project" value="UniProtKB-EC"/>
</dbReference>